<evidence type="ECO:0000313" key="1">
    <source>
        <dbReference type="EMBL" id="MBL0388776.1"/>
    </source>
</evidence>
<keyword evidence="2" id="KW-1185">Reference proteome</keyword>
<sequence length="64" mass="7450">MEDHNWFTLLRDTLSVVGNLAECVGLLFLFTQFRNTNKKPVTHKVRVVRHRVPKSTRERVAEAS</sequence>
<organism evidence="1 2">
    <name type="scientific">Tumebacillus amylolyticus</name>
    <dbReference type="NCBI Taxonomy" id="2801339"/>
    <lineage>
        <taxon>Bacteria</taxon>
        <taxon>Bacillati</taxon>
        <taxon>Bacillota</taxon>
        <taxon>Bacilli</taxon>
        <taxon>Bacillales</taxon>
        <taxon>Alicyclobacillaceae</taxon>
        <taxon>Tumebacillus</taxon>
    </lineage>
</organism>
<name>A0ABS1JES0_9BACL</name>
<dbReference type="EMBL" id="JAEQNB010000007">
    <property type="protein sequence ID" value="MBL0388776.1"/>
    <property type="molecule type" value="Genomic_DNA"/>
</dbReference>
<comment type="caution">
    <text evidence="1">The sequence shown here is derived from an EMBL/GenBank/DDBJ whole genome shotgun (WGS) entry which is preliminary data.</text>
</comment>
<gene>
    <name evidence="1" type="ORF">JJB07_19425</name>
</gene>
<protein>
    <submittedName>
        <fullName evidence="1">Uncharacterized protein</fullName>
    </submittedName>
</protein>
<dbReference type="Proteomes" id="UP000602284">
    <property type="component" value="Unassembled WGS sequence"/>
</dbReference>
<accession>A0ABS1JES0</accession>
<dbReference type="RefSeq" id="WP_201637756.1">
    <property type="nucleotide sequence ID" value="NZ_JAEQNB010000007.1"/>
</dbReference>
<proteinExistence type="predicted"/>
<evidence type="ECO:0000313" key="2">
    <source>
        <dbReference type="Proteomes" id="UP000602284"/>
    </source>
</evidence>
<reference evidence="1 2" key="1">
    <citation type="submission" date="2021-01" db="EMBL/GenBank/DDBJ databases">
        <title>Tumebacillus sp. strain ITR2 16S ribosomal RNA gene Genome sequencing and assembly.</title>
        <authorList>
            <person name="Kang M."/>
        </authorList>
    </citation>
    <scope>NUCLEOTIDE SEQUENCE [LARGE SCALE GENOMIC DNA]</scope>
    <source>
        <strain evidence="1 2">ITR2</strain>
    </source>
</reference>